<dbReference type="InterPro" id="IPR007730">
    <property type="entry name" value="SPOR-like_dom"/>
</dbReference>
<dbReference type="InterPro" id="IPR036680">
    <property type="entry name" value="SPOR-like_sf"/>
</dbReference>
<dbReference type="EMBL" id="QPIZ01000005">
    <property type="protein sequence ID" value="RCW37518.1"/>
    <property type="molecule type" value="Genomic_DNA"/>
</dbReference>
<dbReference type="SUPFAM" id="SSF110997">
    <property type="entry name" value="Sporulation related repeat"/>
    <property type="match status" value="1"/>
</dbReference>
<keyword evidence="3" id="KW-1185">Reference proteome</keyword>
<dbReference type="Proteomes" id="UP000252733">
    <property type="component" value="Unassembled WGS sequence"/>
</dbReference>
<proteinExistence type="predicted"/>
<feature type="domain" description="SPOR" evidence="1">
    <location>
        <begin position="243"/>
        <end position="320"/>
    </location>
</feature>
<reference evidence="2 3" key="1">
    <citation type="submission" date="2018-07" db="EMBL/GenBank/DDBJ databases">
        <title>Freshwater and sediment microbial communities from various areas in North America, analyzing microbe dynamics in response to fracking.</title>
        <authorList>
            <person name="Lamendella R."/>
        </authorList>
    </citation>
    <scope>NUCLEOTIDE SEQUENCE [LARGE SCALE GENOMIC DNA]</scope>
    <source>
        <strain evidence="2 3">160A</strain>
    </source>
</reference>
<name>A0A368V8R1_9BACT</name>
<sequence length="321" mass="36218">MANIEKHISDLLCLHDCVIVPGLGGFVANYKSATILDERNHFMPPEKEIGFNRSLSHNDGLLTNHLIQREQKSWDEGSTIIREFVTDLQARIDEGETMVLKGIGSFRKDALGNLQFNPIERNQLLPSAFGLGDFHFEPLTGNHSDTRKQEEPVRRLLQSRSPRYWTSVAAMIAGLLLFSPKLDMPEHHRMDTSNMISLMADNAESAKSNETTRITGTTTAAPEVFEETNTKQTQEAKQIETFPGDAKPFHLIAASFKYKSPADQTLEAFKKDGFAEAEILDSPNGRYRIALFSFADREEATRKLFALRKDDAYKNVWLLAE</sequence>
<protein>
    <recommendedName>
        <fullName evidence="1">SPOR domain-containing protein</fullName>
    </recommendedName>
</protein>
<dbReference type="InterPro" id="IPR041268">
    <property type="entry name" value="HU-CCDC81_bac_2"/>
</dbReference>
<evidence type="ECO:0000313" key="3">
    <source>
        <dbReference type="Proteomes" id="UP000252733"/>
    </source>
</evidence>
<dbReference type="RefSeq" id="WP_114436593.1">
    <property type="nucleotide sequence ID" value="NZ_QPIZ01000005.1"/>
</dbReference>
<gene>
    <name evidence="2" type="ORF">DFO77_10526</name>
</gene>
<dbReference type="GO" id="GO:0042834">
    <property type="term" value="F:peptidoglycan binding"/>
    <property type="evidence" value="ECO:0007669"/>
    <property type="project" value="InterPro"/>
</dbReference>
<accession>A0A368V8R1</accession>
<dbReference type="Gene3D" id="3.30.70.1070">
    <property type="entry name" value="Sporulation related repeat"/>
    <property type="match status" value="1"/>
</dbReference>
<dbReference type="PROSITE" id="PS51724">
    <property type="entry name" value="SPOR"/>
    <property type="match status" value="1"/>
</dbReference>
<dbReference type="AlphaFoldDB" id="A0A368V8R1"/>
<dbReference type="InterPro" id="IPR040495">
    <property type="entry name" value="HU-CCDC81_bac_1"/>
</dbReference>
<evidence type="ECO:0000313" key="2">
    <source>
        <dbReference type="EMBL" id="RCW37518.1"/>
    </source>
</evidence>
<comment type="caution">
    <text evidence="2">The sequence shown here is derived from an EMBL/GenBank/DDBJ whole genome shotgun (WGS) entry which is preliminary data.</text>
</comment>
<dbReference type="Pfam" id="PF18174">
    <property type="entry name" value="HU-CCDC81_bac_1"/>
    <property type="match status" value="1"/>
</dbReference>
<organism evidence="2 3">
    <name type="scientific">Marinilabilia salmonicolor</name>
    <dbReference type="NCBI Taxonomy" id="989"/>
    <lineage>
        <taxon>Bacteria</taxon>
        <taxon>Pseudomonadati</taxon>
        <taxon>Bacteroidota</taxon>
        <taxon>Bacteroidia</taxon>
        <taxon>Marinilabiliales</taxon>
        <taxon>Marinilabiliaceae</taxon>
        <taxon>Marinilabilia</taxon>
    </lineage>
</organism>
<evidence type="ECO:0000259" key="1">
    <source>
        <dbReference type="PROSITE" id="PS51724"/>
    </source>
</evidence>
<dbReference type="Pfam" id="PF18175">
    <property type="entry name" value="HU-CCDC81_bac_2"/>
    <property type="match status" value="1"/>
</dbReference>